<dbReference type="VEuPathDB" id="ToxoDB:BESB_085330"/>
<dbReference type="SMART" id="SM01280">
    <property type="entry name" value="Mcm10"/>
    <property type="match status" value="1"/>
</dbReference>
<dbReference type="Proteomes" id="UP000224006">
    <property type="component" value="Chromosome VIII"/>
</dbReference>
<dbReference type="PANTHER" id="PTHR13454">
    <property type="entry name" value="PROTEIN MCM10 HOMOLOG"/>
    <property type="match status" value="1"/>
</dbReference>
<dbReference type="OrthoDB" id="273123at2759"/>
<dbReference type="Gene3D" id="2.40.50.140">
    <property type="entry name" value="Nucleic acid-binding proteins"/>
    <property type="match status" value="1"/>
</dbReference>
<dbReference type="RefSeq" id="XP_029217343.1">
    <property type="nucleotide sequence ID" value="XM_029366883.1"/>
</dbReference>
<dbReference type="GO" id="GO:0006270">
    <property type="term" value="P:DNA replication initiation"/>
    <property type="evidence" value="ECO:0007669"/>
    <property type="project" value="InterPro"/>
</dbReference>
<dbReference type="STRING" id="94643.A0A2A9M850"/>
<feature type="compositionally biased region" description="Polar residues" evidence="1">
    <location>
        <begin position="863"/>
        <end position="872"/>
    </location>
</feature>
<feature type="region of interest" description="Disordered" evidence="1">
    <location>
        <begin position="266"/>
        <end position="302"/>
    </location>
</feature>
<sequence>MAPPPASGVAVQEDGTLRYFGTPLTLREWRLPLSEARGLLKSSAETEFLPLASLARLATHANLQAAKTAADVAILGVVSDVGAQRPTEKGCTWAWTLWDLQETKVKLLLRGEGLCKALYSESVKPGMLVAVLNPTLLEPNPQYDSRCVAVDKVDHVLLIGGVNGVMRCGAMTKKQTPCSMMVFVPTMGEFCRFHVSSRAARSQDARVKSRIASSSSSSSASSSSVLSSSGASAASVQRVKLQGEASKPAASTPALLAPHRRLLHGSGVHTAGLDSGRVKMDPSSLASASGERDARSRSAGFSFSSASLKLKENEESRERQEARIALLLRANPALRKANDKVAQERQLREAGGVEREKKPAAPPTMAFARLKKSVEPSASASASALPQRESPSLPAAASTTLSSHHPVEASPPSSGVKKEVADAQTVRASSASPPPRLGAAKVERAAVAATHPKRDAAAPLPPRPPAGGGGLVKKEKRDAGTMLMEHLSAEQKKDLSALSNEFVRRRYLRLFYEINNDQNTPGNRSLFDELSSVRMEMKSFTRQDFQVMGLVDLMPPLCLHPDQTIAELALVIWRAAHFRLQATVNSGPAVLPASPAPSALAAAGAPEKRNLRADEVNRRLAVDLGSVKDIFKKRQKEEKKRQREMDRERAETEKRVRQREREDAKHAIAAPLAARSAASVQTPADREKQKEMLQEIMSVRSNIQAHVEKADFEEEQQILKMLEKQDAREEFKQSIKEIQIEAFFCTECNEYCDKMNPVCRQAGHKIERRKAPKRFFRCPECMYSPIIAIGHTLPDGCPKCRVALANLLLPAVSAYKPKALKPLDHEKLTITGDDEDPRCRSRVVKAARQPSFSDDWDDDSENLRVTENALET</sequence>
<reference evidence="3 4" key="1">
    <citation type="submission" date="2017-09" db="EMBL/GenBank/DDBJ databases">
        <title>Genome sequencing of Besnoitia besnoiti strain Bb-Ger1.</title>
        <authorList>
            <person name="Schares G."/>
            <person name="Venepally P."/>
            <person name="Lorenzi H.A."/>
        </authorList>
    </citation>
    <scope>NUCLEOTIDE SEQUENCE [LARGE SCALE GENOMIC DNA]</scope>
    <source>
        <strain evidence="3 4">Bb-Ger1</strain>
    </source>
</reference>
<evidence type="ECO:0000256" key="1">
    <source>
        <dbReference type="SAM" id="MobiDB-lite"/>
    </source>
</evidence>
<protein>
    <recommendedName>
        <fullName evidence="2">Replication factor Mcm10 C-terminal domain-containing protein</fullName>
    </recommendedName>
</protein>
<proteinExistence type="predicted"/>
<keyword evidence="4" id="KW-1185">Reference proteome</keyword>
<dbReference type="Pfam" id="PF24863">
    <property type="entry name" value="zf-CCCH_Mcm10"/>
    <property type="match status" value="1"/>
</dbReference>
<dbReference type="InterPro" id="IPR040184">
    <property type="entry name" value="Mcm10"/>
</dbReference>
<dbReference type="KEGG" id="bbes:BESB_085330"/>
<dbReference type="EMBL" id="NWUJ01000009">
    <property type="protein sequence ID" value="PFH33334.1"/>
    <property type="molecule type" value="Genomic_DNA"/>
</dbReference>
<feature type="domain" description="Replication factor Mcm10 C-terminal" evidence="2">
    <location>
        <begin position="518"/>
        <end position="841"/>
    </location>
</feature>
<dbReference type="InterPro" id="IPR015411">
    <property type="entry name" value="Rep_factor_Mcm10_C"/>
</dbReference>
<name>A0A2A9M850_BESBE</name>
<dbReference type="AlphaFoldDB" id="A0A2A9M850"/>
<dbReference type="GO" id="GO:0003688">
    <property type="term" value="F:DNA replication origin binding"/>
    <property type="evidence" value="ECO:0007669"/>
    <property type="project" value="TreeGrafter"/>
</dbReference>
<dbReference type="InterPro" id="IPR012340">
    <property type="entry name" value="NA-bd_OB-fold"/>
</dbReference>
<comment type="caution">
    <text evidence="3">The sequence shown here is derived from an EMBL/GenBank/DDBJ whole genome shotgun (WGS) entry which is preliminary data.</text>
</comment>
<evidence type="ECO:0000259" key="2">
    <source>
        <dbReference type="SMART" id="SM01280"/>
    </source>
</evidence>
<evidence type="ECO:0000313" key="3">
    <source>
        <dbReference type="EMBL" id="PFH33334.1"/>
    </source>
</evidence>
<feature type="region of interest" description="Disordered" evidence="1">
    <location>
        <begin position="337"/>
        <end position="364"/>
    </location>
</feature>
<evidence type="ECO:0000313" key="4">
    <source>
        <dbReference type="Proteomes" id="UP000224006"/>
    </source>
</evidence>
<organism evidence="3 4">
    <name type="scientific">Besnoitia besnoiti</name>
    <name type="common">Apicomplexan protozoan</name>
    <dbReference type="NCBI Taxonomy" id="94643"/>
    <lineage>
        <taxon>Eukaryota</taxon>
        <taxon>Sar</taxon>
        <taxon>Alveolata</taxon>
        <taxon>Apicomplexa</taxon>
        <taxon>Conoidasida</taxon>
        <taxon>Coccidia</taxon>
        <taxon>Eucoccidiorida</taxon>
        <taxon>Eimeriorina</taxon>
        <taxon>Sarcocystidae</taxon>
        <taxon>Besnoitia</taxon>
    </lineage>
</organism>
<feature type="region of interest" description="Disordered" evidence="1">
    <location>
        <begin position="850"/>
        <end position="872"/>
    </location>
</feature>
<feature type="region of interest" description="Disordered" evidence="1">
    <location>
        <begin position="634"/>
        <end position="660"/>
    </location>
</feature>
<accession>A0A2A9M850</accession>
<dbReference type="GeneID" id="40313459"/>
<gene>
    <name evidence="3" type="ORF">BESB_085330</name>
</gene>
<dbReference type="GO" id="GO:0003697">
    <property type="term" value="F:single-stranded DNA binding"/>
    <property type="evidence" value="ECO:0007669"/>
    <property type="project" value="InterPro"/>
</dbReference>
<dbReference type="PANTHER" id="PTHR13454:SF11">
    <property type="entry name" value="PROTEIN MCM10 HOMOLOG"/>
    <property type="match status" value="1"/>
</dbReference>
<feature type="compositionally biased region" description="Basic and acidic residues" evidence="1">
    <location>
        <begin position="337"/>
        <end position="359"/>
    </location>
</feature>
<dbReference type="GO" id="GO:0043596">
    <property type="term" value="C:nuclear replication fork"/>
    <property type="evidence" value="ECO:0007669"/>
    <property type="project" value="TreeGrafter"/>
</dbReference>
<feature type="compositionally biased region" description="Low complexity" evidence="1">
    <location>
        <begin position="378"/>
        <end position="404"/>
    </location>
</feature>
<feature type="region of interest" description="Disordered" evidence="1">
    <location>
        <begin position="378"/>
        <end position="473"/>
    </location>
</feature>